<accession>A0A151J7C4</accession>
<evidence type="ECO:0008006" key="4">
    <source>
        <dbReference type="Google" id="ProtNLM"/>
    </source>
</evidence>
<proteinExistence type="predicted"/>
<name>A0A151J7C4_9HYME</name>
<sequence length="402" mass="46537">MSDIYCISCKQLSDDNYQNVFDEKLLLDLQEKDTHEKPDGYMTLRNAIELITGYTISEIDNAILCKTCFYKVESYIKFRSQLVTSFGKLNIQISDCDSLNLTSVDTTNTSLISKITSTESVVNLFLIYSQKNKYNPFLWQQSWHYAKSVCSKKNSLKENIIEGCNRRSISTLSKTPEHYGVRKKICFLNIQRASSSTQKKLAERKLSLWEYVFGPKKSSKNSCARQLTNCQEQPRSKNLRYQMAPRNVIYIDLIKLKNTRFTKSQPKPPPSYKPPRAVLLNKAMVEGFPEDDKTCEGKMVTPTTPRKPYEEMKPNSNSLNAKRTTDQHQKNIRSKNTKSYPPIFEKSRMSMILISDSAEARDITAKILRQAMAQEEPRMHSRIKQLKILMKEMSKSHNMRHK</sequence>
<keyword evidence="3" id="KW-1185">Reference proteome</keyword>
<dbReference type="AlphaFoldDB" id="A0A151J7C4"/>
<reference evidence="2 3" key="1">
    <citation type="submission" date="2015-09" db="EMBL/GenBank/DDBJ databases">
        <title>Trachymyrmex cornetzi WGS genome.</title>
        <authorList>
            <person name="Nygaard S."/>
            <person name="Hu H."/>
            <person name="Boomsma J."/>
            <person name="Zhang G."/>
        </authorList>
    </citation>
    <scope>NUCLEOTIDE SEQUENCE [LARGE SCALE GENOMIC DNA]</scope>
    <source>
        <strain evidence="2">Tcor2-1</strain>
        <tissue evidence="2">Whole body</tissue>
    </source>
</reference>
<dbReference type="EMBL" id="KQ979695">
    <property type="protein sequence ID" value="KYN19726.1"/>
    <property type="molecule type" value="Genomic_DNA"/>
</dbReference>
<organism evidence="2 3">
    <name type="scientific">Trachymyrmex cornetzi</name>
    <dbReference type="NCBI Taxonomy" id="471704"/>
    <lineage>
        <taxon>Eukaryota</taxon>
        <taxon>Metazoa</taxon>
        <taxon>Ecdysozoa</taxon>
        <taxon>Arthropoda</taxon>
        <taxon>Hexapoda</taxon>
        <taxon>Insecta</taxon>
        <taxon>Pterygota</taxon>
        <taxon>Neoptera</taxon>
        <taxon>Endopterygota</taxon>
        <taxon>Hymenoptera</taxon>
        <taxon>Apocrita</taxon>
        <taxon>Aculeata</taxon>
        <taxon>Formicoidea</taxon>
        <taxon>Formicidae</taxon>
        <taxon>Myrmicinae</taxon>
        <taxon>Trachymyrmex</taxon>
    </lineage>
</organism>
<protein>
    <recommendedName>
        <fullName evidence="4">ZAD domain-containing protein</fullName>
    </recommendedName>
</protein>
<evidence type="ECO:0000313" key="3">
    <source>
        <dbReference type="Proteomes" id="UP000078492"/>
    </source>
</evidence>
<evidence type="ECO:0000313" key="2">
    <source>
        <dbReference type="EMBL" id="KYN19726.1"/>
    </source>
</evidence>
<dbReference type="Proteomes" id="UP000078492">
    <property type="component" value="Unassembled WGS sequence"/>
</dbReference>
<feature type="region of interest" description="Disordered" evidence="1">
    <location>
        <begin position="290"/>
        <end position="340"/>
    </location>
</feature>
<gene>
    <name evidence="2" type="ORF">ALC57_07953</name>
</gene>
<evidence type="ECO:0000256" key="1">
    <source>
        <dbReference type="SAM" id="MobiDB-lite"/>
    </source>
</evidence>